<feature type="region of interest" description="Disordered" evidence="1">
    <location>
        <begin position="1"/>
        <end position="30"/>
    </location>
</feature>
<evidence type="ECO:0000313" key="2">
    <source>
        <dbReference type="EMBL" id="CAG1835138.1"/>
    </source>
</evidence>
<dbReference type="EnsemblPlants" id="Ma09_t14100.1">
    <property type="protein sequence ID" value="Ma09_p14100.1"/>
    <property type="gene ID" value="Ma09_g14100"/>
</dbReference>
<proteinExistence type="predicted"/>
<sequence>MRWNVTSRRCGDGGSFPSPPTGDGSDSRRDLSHACARDLRLRRRHPFRRRLHPQLRGLALLIPVVGCSRQDSEVVYRRRYDSREQHVELQHRCAYYL</sequence>
<gene>
    <name evidence="2" type="ORF">GSMUA_232430.1</name>
</gene>
<reference evidence="3" key="2">
    <citation type="submission" date="2021-05" db="UniProtKB">
        <authorList>
            <consortium name="EnsemblPlants"/>
        </authorList>
    </citation>
    <scope>IDENTIFICATION</scope>
    <source>
        <strain evidence="3">subsp. malaccensis</strain>
    </source>
</reference>
<organism evidence="3 4">
    <name type="scientific">Musa acuminata subsp. malaccensis</name>
    <name type="common">Wild banana</name>
    <name type="synonym">Musa malaccensis</name>
    <dbReference type="NCBI Taxonomy" id="214687"/>
    <lineage>
        <taxon>Eukaryota</taxon>
        <taxon>Viridiplantae</taxon>
        <taxon>Streptophyta</taxon>
        <taxon>Embryophyta</taxon>
        <taxon>Tracheophyta</taxon>
        <taxon>Spermatophyta</taxon>
        <taxon>Magnoliopsida</taxon>
        <taxon>Liliopsida</taxon>
        <taxon>Zingiberales</taxon>
        <taxon>Musaceae</taxon>
        <taxon>Musa</taxon>
    </lineage>
</organism>
<dbReference type="Proteomes" id="UP000012960">
    <property type="component" value="Unplaced"/>
</dbReference>
<dbReference type="InParanoid" id="A0A804KJE0"/>
<accession>A0A804KJE0</accession>
<name>A0A804KJE0_MUSAM</name>
<reference evidence="2" key="1">
    <citation type="submission" date="2021-03" db="EMBL/GenBank/DDBJ databases">
        <authorList>
            <consortium name="Genoscope - CEA"/>
            <person name="William W."/>
        </authorList>
    </citation>
    <scope>NUCLEOTIDE SEQUENCE</scope>
    <source>
        <strain evidence="2">Doubled-haploid Pahang</strain>
    </source>
</reference>
<evidence type="ECO:0000313" key="4">
    <source>
        <dbReference type="Proteomes" id="UP000012960"/>
    </source>
</evidence>
<protein>
    <submittedName>
        <fullName evidence="2">(wild Malaysian banana) hypothetical protein</fullName>
    </submittedName>
</protein>
<evidence type="ECO:0000313" key="3">
    <source>
        <dbReference type="EnsemblPlants" id="Ma09_p14100.1"/>
    </source>
</evidence>
<dbReference type="Gramene" id="Ma09_t14100.1">
    <property type="protein sequence ID" value="Ma09_p14100.1"/>
    <property type="gene ID" value="Ma09_g14100"/>
</dbReference>
<dbReference type="AlphaFoldDB" id="A0A804KJE0"/>
<evidence type="ECO:0000256" key="1">
    <source>
        <dbReference type="SAM" id="MobiDB-lite"/>
    </source>
</evidence>
<dbReference type="EMBL" id="HG996474">
    <property type="protein sequence ID" value="CAG1835138.1"/>
    <property type="molecule type" value="Genomic_DNA"/>
</dbReference>
<keyword evidence="4" id="KW-1185">Reference proteome</keyword>